<reference evidence="2" key="1">
    <citation type="submission" date="2015-11" db="EMBL/GenBank/DDBJ databases">
        <title>De novo transcriptome assembly of four potential Pierce s Disease insect vectors from Arizona vineyards.</title>
        <authorList>
            <person name="Tassone E.E."/>
        </authorList>
    </citation>
    <scope>NUCLEOTIDE SEQUENCE</scope>
</reference>
<evidence type="ECO:0000256" key="1">
    <source>
        <dbReference type="SAM" id="MobiDB-lite"/>
    </source>
</evidence>
<feature type="non-terminal residue" evidence="2">
    <location>
        <position position="112"/>
    </location>
</feature>
<dbReference type="AlphaFoldDB" id="A0A1B6M170"/>
<evidence type="ECO:0000313" key="2">
    <source>
        <dbReference type="EMBL" id="JAT29681.1"/>
    </source>
</evidence>
<protein>
    <submittedName>
        <fullName evidence="2">Uncharacterized protein</fullName>
    </submittedName>
</protein>
<feature type="compositionally biased region" description="Basic and acidic residues" evidence="1">
    <location>
        <begin position="30"/>
        <end position="42"/>
    </location>
</feature>
<sequence length="112" mass="12471">ADSETMTNEDKSKTVPKKENSQNVACSPIKRSESKTVPKKENSQNVACSPIKRSDSSYAKEAQHLNDQSEDDFQLVLSEDTDKEDNETMTNEEKCKTVPKKENSQNVACSPS</sequence>
<accession>A0A1B6M170</accession>
<feature type="non-terminal residue" evidence="2">
    <location>
        <position position="1"/>
    </location>
</feature>
<feature type="compositionally biased region" description="Acidic residues" evidence="1">
    <location>
        <begin position="68"/>
        <end position="87"/>
    </location>
</feature>
<feature type="compositionally biased region" description="Basic and acidic residues" evidence="1">
    <location>
        <begin position="8"/>
        <end position="20"/>
    </location>
</feature>
<organism evidence="2">
    <name type="scientific">Graphocephala atropunctata</name>
    <dbReference type="NCBI Taxonomy" id="36148"/>
    <lineage>
        <taxon>Eukaryota</taxon>
        <taxon>Metazoa</taxon>
        <taxon>Ecdysozoa</taxon>
        <taxon>Arthropoda</taxon>
        <taxon>Hexapoda</taxon>
        <taxon>Insecta</taxon>
        <taxon>Pterygota</taxon>
        <taxon>Neoptera</taxon>
        <taxon>Paraneoptera</taxon>
        <taxon>Hemiptera</taxon>
        <taxon>Auchenorrhyncha</taxon>
        <taxon>Membracoidea</taxon>
        <taxon>Cicadellidae</taxon>
        <taxon>Cicadellinae</taxon>
        <taxon>Cicadellini</taxon>
        <taxon>Graphocephala</taxon>
    </lineage>
</organism>
<feature type="compositionally biased region" description="Basic and acidic residues" evidence="1">
    <location>
        <begin position="91"/>
        <end position="103"/>
    </location>
</feature>
<name>A0A1B6M170_9HEMI</name>
<feature type="region of interest" description="Disordered" evidence="1">
    <location>
        <begin position="1"/>
        <end position="112"/>
    </location>
</feature>
<gene>
    <name evidence="2" type="ORF">g.28220</name>
</gene>
<proteinExistence type="predicted"/>
<dbReference type="EMBL" id="GEBQ01010296">
    <property type="protein sequence ID" value="JAT29681.1"/>
    <property type="molecule type" value="Transcribed_RNA"/>
</dbReference>